<keyword evidence="9" id="KW-1185">Reference proteome</keyword>
<evidence type="ECO:0000259" key="7">
    <source>
        <dbReference type="PROSITE" id="PS50103"/>
    </source>
</evidence>
<dbReference type="AlphaFoldDB" id="A0A9P6IMR4"/>
<protein>
    <recommendedName>
        <fullName evidence="7">C3H1-type domain-containing protein</fullName>
    </recommendedName>
</protein>
<evidence type="ECO:0000256" key="3">
    <source>
        <dbReference type="ARBA" id="ARBA00022771"/>
    </source>
</evidence>
<feature type="region of interest" description="Disordered" evidence="6">
    <location>
        <begin position="38"/>
        <end position="113"/>
    </location>
</feature>
<dbReference type="InterPro" id="IPR000571">
    <property type="entry name" value="Znf_CCCH"/>
</dbReference>
<dbReference type="Gene3D" id="4.10.1000.10">
    <property type="entry name" value="Zinc finger, CCCH-type"/>
    <property type="match status" value="2"/>
</dbReference>
<gene>
    <name evidence="8" type="ORF">BGZ65_010962</name>
</gene>
<dbReference type="Pfam" id="PF18044">
    <property type="entry name" value="zf-CCCH_4"/>
    <property type="match status" value="1"/>
</dbReference>
<evidence type="ECO:0000256" key="5">
    <source>
        <dbReference type="PROSITE-ProRule" id="PRU00723"/>
    </source>
</evidence>
<dbReference type="PROSITE" id="PS50103">
    <property type="entry name" value="ZF_C3H1"/>
    <property type="match status" value="2"/>
</dbReference>
<feature type="domain" description="C3H1-type" evidence="7">
    <location>
        <begin position="1"/>
        <end position="27"/>
    </location>
</feature>
<sequence length="312" mass="35069">MSTRVCRFFLSGNCRNGTSCRFYHEGFSSIPHETLTQALGSDDEASTSSRDRAGATSSSTGVSSSSSSRPAGLINSAYRGNEEASSVSGDDEGETAEASSSGANGLTANHDSEDDEDQKCAICFEVPKTFGLLTCPEQKEIIIQNYKEATGRKPCKYFKESGVRHWCPFGDDCHFAHLDENGEPCKVNPESNPRLHRQRRRGGRYRAQRHNVTWDAEETFPGFEALVTELTRLHSVSNQMTGTWAETLRRLRDRFYNEFGSEDGGEWPADDDPEFDLEEDDGEDEVGYEEYSDWYETDEEDLYEGWEGDNHY</sequence>
<evidence type="ECO:0000313" key="9">
    <source>
        <dbReference type="Proteomes" id="UP000749646"/>
    </source>
</evidence>
<evidence type="ECO:0000256" key="4">
    <source>
        <dbReference type="ARBA" id="ARBA00022833"/>
    </source>
</evidence>
<evidence type="ECO:0000256" key="2">
    <source>
        <dbReference type="ARBA" id="ARBA00022737"/>
    </source>
</evidence>
<keyword evidence="2" id="KW-0677">Repeat</keyword>
<dbReference type="InterPro" id="IPR045072">
    <property type="entry name" value="MKRN-like"/>
</dbReference>
<evidence type="ECO:0000313" key="8">
    <source>
        <dbReference type="EMBL" id="KAF9939278.1"/>
    </source>
</evidence>
<feature type="domain" description="C3H1-type" evidence="7">
    <location>
        <begin position="149"/>
        <end position="180"/>
    </location>
</feature>
<evidence type="ECO:0000256" key="1">
    <source>
        <dbReference type="ARBA" id="ARBA00022723"/>
    </source>
</evidence>
<proteinExistence type="predicted"/>
<feature type="zinc finger region" description="C3H1-type" evidence="5">
    <location>
        <begin position="1"/>
        <end position="27"/>
    </location>
</feature>
<dbReference type="EMBL" id="JAAAHW010009541">
    <property type="protein sequence ID" value="KAF9939278.1"/>
    <property type="molecule type" value="Genomic_DNA"/>
</dbReference>
<comment type="caution">
    <text evidence="8">The sequence shown here is derived from an EMBL/GenBank/DDBJ whole genome shotgun (WGS) entry which is preliminary data.</text>
</comment>
<keyword evidence="1 5" id="KW-0479">Metal-binding</keyword>
<reference evidence="8" key="1">
    <citation type="journal article" date="2020" name="Fungal Divers.">
        <title>Resolving the Mortierellaceae phylogeny through synthesis of multi-gene phylogenetics and phylogenomics.</title>
        <authorList>
            <person name="Vandepol N."/>
            <person name="Liber J."/>
            <person name="Desiro A."/>
            <person name="Na H."/>
            <person name="Kennedy M."/>
            <person name="Barry K."/>
            <person name="Grigoriev I.V."/>
            <person name="Miller A.N."/>
            <person name="O'Donnell K."/>
            <person name="Stajich J.E."/>
            <person name="Bonito G."/>
        </authorList>
    </citation>
    <scope>NUCLEOTIDE SEQUENCE</scope>
    <source>
        <strain evidence="8">MES-2147</strain>
    </source>
</reference>
<keyword evidence="3 5" id="KW-0863">Zinc-finger</keyword>
<accession>A0A9P6IMR4</accession>
<keyword evidence="4 5" id="KW-0862">Zinc</keyword>
<name>A0A9P6IMR4_9FUNG</name>
<dbReference type="OrthoDB" id="250836at2759"/>
<dbReference type="InterPro" id="IPR036855">
    <property type="entry name" value="Znf_CCCH_sf"/>
</dbReference>
<feature type="compositionally biased region" description="Polar residues" evidence="6">
    <location>
        <begin position="97"/>
        <end position="109"/>
    </location>
</feature>
<dbReference type="Pfam" id="PF00642">
    <property type="entry name" value="zf-CCCH"/>
    <property type="match status" value="1"/>
</dbReference>
<dbReference type="PANTHER" id="PTHR11224">
    <property type="entry name" value="MAKORIN-RELATED"/>
    <property type="match status" value="1"/>
</dbReference>
<dbReference type="SUPFAM" id="SSF90229">
    <property type="entry name" value="CCCH zinc finger"/>
    <property type="match status" value="1"/>
</dbReference>
<dbReference type="InterPro" id="IPR041367">
    <property type="entry name" value="Znf-CCCH_4"/>
</dbReference>
<dbReference type="Proteomes" id="UP000749646">
    <property type="component" value="Unassembled WGS sequence"/>
</dbReference>
<dbReference type="GO" id="GO:0008270">
    <property type="term" value="F:zinc ion binding"/>
    <property type="evidence" value="ECO:0007669"/>
    <property type="project" value="UniProtKB-KW"/>
</dbReference>
<dbReference type="SMART" id="SM00356">
    <property type="entry name" value="ZnF_C3H1"/>
    <property type="match status" value="2"/>
</dbReference>
<dbReference type="GO" id="GO:0061630">
    <property type="term" value="F:ubiquitin protein ligase activity"/>
    <property type="evidence" value="ECO:0007669"/>
    <property type="project" value="InterPro"/>
</dbReference>
<organism evidence="8 9">
    <name type="scientific">Modicella reniformis</name>
    <dbReference type="NCBI Taxonomy" id="1440133"/>
    <lineage>
        <taxon>Eukaryota</taxon>
        <taxon>Fungi</taxon>
        <taxon>Fungi incertae sedis</taxon>
        <taxon>Mucoromycota</taxon>
        <taxon>Mortierellomycotina</taxon>
        <taxon>Mortierellomycetes</taxon>
        <taxon>Mortierellales</taxon>
        <taxon>Mortierellaceae</taxon>
        <taxon>Modicella</taxon>
    </lineage>
</organism>
<evidence type="ECO:0000256" key="6">
    <source>
        <dbReference type="SAM" id="MobiDB-lite"/>
    </source>
</evidence>
<dbReference type="GO" id="GO:0000209">
    <property type="term" value="P:protein polyubiquitination"/>
    <property type="evidence" value="ECO:0007669"/>
    <property type="project" value="InterPro"/>
</dbReference>
<feature type="region of interest" description="Disordered" evidence="6">
    <location>
        <begin position="261"/>
        <end position="312"/>
    </location>
</feature>
<feature type="zinc finger region" description="C3H1-type" evidence="5">
    <location>
        <begin position="149"/>
        <end position="180"/>
    </location>
</feature>
<dbReference type="PANTHER" id="PTHR11224:SF10">
    <property type="entry name" value="IP09428P-RELATED"/>
    <property type="match status" value="1"/>
</dbReference>
<feature type="compositionally biased region" description="Low complexity" evidence="6">
    <location>
        <begin position="54"/>
        <end position="68"/>
    </location>
</feature>